<name>A0A1J5TM00_9ZZZZ</name>
<dbReference type="EMBL" id="MLJW01000005">
    <property type="protein sequence ID" value="OIR17232.1"/>
    <property type="molecule type" value="Genomic_DNA"/>
</dbReference>
<dbReference type="SMART" id="SM00320">
    <property type="entry name" value="WD40"/>
    <property type="match status" value="4"/>
</dbReference>
<dbReference type="SUPFAM" id="SSF52129">
    <property type="entry name" value="Caspase-like"/>
    <property type="match status" value="1"/>
</dbReference>
<dbReference type="Gene3D" id="2.130.10.10">
    <property type="entry name" value="YVTN repeat-like/Quinoprotein amine dehydrogenase"/>
    <property type="match status" value="3"/>
</dbReference>
<evidence type="ECO:0000259" key="1">
    <source>
        <dbReference type="Pfam" id="PF00656"/>
    </source>
</evidence>
<dbReference type="PANTHER" id="PTHR19879:SF9">
    <property type="entry name" value="TRANSCRIPTION INITIATION FACTOR TFIID SUBUNIT 5"/>
    <property type="match status" value="1"/>
</dbReference>
<protein>
    <submittedName>
        <fullName evidence="2">Caspase domain protein</fullName>
    </submittedName>
</protein>
<accession>A0A1J5TM00</accession>
<dbReference type="InterPro" id="IPR029030">
    <property type="entry name" value="Caspase-like_dom_sf"/>
</dbReference>
<dbReference type="Gene3D" id="3.40.50.1460">
    <property type="match status" value="1"/>
</dbReference>
<sequence>MFFRFVILILAIAAMLSGCAEVTPQIKLSNSKISMGVRNSVTLVTAVDYSADGNIVVTGSYDGTVNLWSVKNARRLAQFKGCTHPVTSVAYSPDGKMIAIACTGAAASGNNETFLLNPVSGEVIGRIDDIGGKLSFTSDGRFILGSVGGRGNELKLWDVQGSREVRSFNYPHGEVGGSVSPDGKYVVAWGLEDEGMLMPSFTYTVSMFATDTGREIWHKAWDSIWTEKVTRGGAVFSPDGGRVLVAFNRKPGLLAGVETSFGLYATVTGKRIREIGRTSYPSTISLDLIYNEVAAFKFLPDGNSFLSGDLGGHYRQWSISDDELIREFSNAQESNGVVDRATTNLMSSPFISVSPDGRVAVTNSLAAARIYNIENGKEVATLIGFADGEWLITTPSGYYNSSAKGDQYLDVRVGGKPYSVSQLRESFYRPDLVKLALAGNTLDGYRKVADIKQPPAISIVDTPASVTTDQVTLSLQVKDQGGGMGDVRLYRNGTAVVLEKTRNLQAVSNSADGQVLHYTVSLELGKNTIKAIVFNGDNTMQSSSATIDIDAKIAARKPALYAVVVGIQNFLNPRLDLSYSVADAKLFADTLEQHGKGLYSDIRVKKLLTQAETSKEAIVAALAEARKEVKPEDLFVFYVASHGTIDDGQYLLITSNVGSTNYTKLKQEALSQDKLKDMISNISASKKLVVLDTCDAGKMGDALQVALLTRGMSDDTAMNILSRAVGSTILSAATSDQEAVEGYKGHGLFTYVVSQGLAGEADANHDGFVKTLELADYVDSTVPELAMDVFKHRQYPIVSPTGEGFPLVKVGK</sequence>
<dbReference type="InterPro" id="IPR036322">
    <property type="entry name" value="WD40_repeat_dom_sf"/>
</dbReference>
<reference evidence="2" key="1">
    <citation type="submission" date="2016-10" db="EMBL/GenBank/DDBJ databases">
        <title>Sequence of Gallionella enrichment culture.</title>
        <authorList>
            <person name="Poehlein A."/>
            <person name="Muehling M."/>
            <person name="Daniel R."/>
        </authorList>
    </citation>
    <scope>NUCLEOTIDE SEQUENCE</scope>
</reference>
<organism evidence="2">
    <name type="scientific">mine drainage metagenome</name>
    <dbReference type="NCBI Taxonomy" id="410659"/>
    <lineage>
        <taxon>unclassified sequences</taxon>
        <taxon>metagenomes</taxon>
        <taxon>ecological metagenomes</taxon>
    </lineage>
</organism>
<dbReference type="Pfam" id="PF00656">
    <property type="entry name" value="Peptidase_C14"/>
    <property type="match status" value="1"/>
</dbReference>
<dbReference type="GO" id="GO:0006508">
    <property type="term" value="P:proteolysis"/>
    <property type="evidence" value="ECO:0007669"/>
    <property type="project" value="InterPro"/>
</dbReference>
<dbReference type="PROSITE" id="PS50294">
    <property type="entry name" value="WD_REPEATS_REGION"/>
    <property type="match status" value="1"/>
</dbReference>
<dbReference type="InterPro" id="IPR001680">
    <property type="entry name" value="WD40_rpt"/>
</dbReference>
<dbReference type="GO" id="GO:0004197">
    <property type="term" value="F:cysteine-type endopeptidase activity"/>
    <property type="evidence" value="ECO:0007669"/>
    <property type="project" value="InterPro"/>
</dbReference>
<dbReference type="SUPFAM" id="SSF50978">
    <property type="entry name" value="WD40 repeat-like"/>
    <property type="match status" value="1"/>
</dbReference>
<gene>
    <name evidence="2" type="ORF">GALL_22530</name>
</gene>
<dbReference type="PROSITE" id="PS51257">
    <property type="entry name" value="PROKAR_LIPOPROTEIN"/>
    <property type="match status" value="1"/>
</dbReference>
<proteinExistence type="predicted"/>
<dbReference type="InterPro" id="IPR015943">
    <property type="entry name" value="WD40/YVTN_repeat-like_dom_sf"/>
</dbReference>
<evidence type="ECO:0000313" key="2">
    <source>
        <dbReference type="EMBL" id="OIR17232.1"/>
    </source>
</evidence>
<comment type="caution">
    <text evidence="2">The sequence shown here is derived from an EMBL/GenBank/DDBJ whole genome shotgun (WGS) entry which is preliminary data.</text>
</comment>
<dbReference type="InterPro" id="IPR011600">
    <property type="entry name" value="Pept_C14_caspase"/>
</dbReference>
<dbReference type="AlphaFoldDB" id="A0A1J5TM00"/>
<feature type="domain" description="Peptidase C14 caspase" evidence="1">
    <location>
        <begin position="561"/>
        <end position="799"/>
    </location>
</feature>
<dbReference type="PANTHER" id="PTHR19879">
    <property type="entry name" value="TRANSCRIPTION INITIATION FACTOR TFIID"/>
    <property type="match status" value="1"/>
</dbReference>
<dbReference type="PROSITE" id="PS50082">
    <property type="entry name" value="WD_REPEATS_2"/>
    <property type="match status" value="1"/>
</dbReference>
<dbReference type="Pfam" id="PF00400">
    <property type="entry name" value="WD40"/>
    <property type="match status" value="2"/>
</dbReference>